<dbReference type="AlphaFoldDB" id="A0A1G8SXV9"/>
<dbReference type="RefSeq" id="WP_092699179.1">
    <property type="nucleotide sequence ID" value="NZ_FNFC01000002.1"/>
</dbReference>
<feature type="transmembrane region" description="Helical" evidence="1">
    <location>
        <begin position="441"/>
        <end position="463"/>
    </location>
</feature>
<organism evidence="2 3">
    <name type="scientific">Halovenus aranensis</name>
    <dbReference type="NCBI Taxonomy" id="890420"/>
    <lineage>
        <taxon>Archaea</taxon>
        <taxon>Methanobacteriati</taxon>
        <taxon>Methanobacteriota</taxon>
        <taxon>Stenosarchaea group</taxon>
        <taxon>Halobacteria</taxon>
        <taxon>Halobacteriales</taxon>
        <taxon>Haloarculaceae</taxon>
        <taxon>Halovenus</taxon>
    </lineage>
</organism>
<evidence type="ECO:0000256" key="1">
    <source>
        <dbReference type="SAM" id="Phobius"/>
    </source>
</evidence>
<keyword evidence="3" id="KW-1185">Reference proteome</keyword>
<feature type="transmembrane region" description="Helical" evidence="1">
    <location>
        <begin position="270"/>
        <end position="295"/>
    </location>
</feature>
<proteinExistence type="predicted"/>
<evidence type="ECO:0000313" key="3">
    <source>
        <dbReference type="Proteomes" id="UP000198856"/>
    </source>
</evidence>
<gene>
    <name evidence="2" type="ORF">SAMN05216226_102173</name>
</gene>
<dbReference type="EMBL" id="FNFC01000002">
    <property type="protein sequence ID" value="SDJ33380.1"/>
    <property type="molecule type" value="Genomic_DNA"/>
</dbReference>
<evidence type="ECO:0000313" key="2">
    <source>
        <dbReference type="EMBL" id="SDJ33380.1"/>
    </source>
</evidence>
<feature type="transmembrane region" description="Helical" evidence="1">
    <location>
        <begin position="307"/>
        <end position="331"/>
    </location>
</feature>
<protein>
    <submittedName>
        <fullName evidence="2">Uncharacterized protein</fullName>
    </submittedName>
</protein>
<dbReference type="OrthoDB" id="386497at2157"/>
<dbReference type="Proteomes" id="UP000198856">
    <property type="component" value="Unassembled WGS sequence"/>
</dbReference>
<keyword evidence="1" id="KW-0812">Transmembrane</keyword>
<feature type="transmembrane region" description="Helical" evidence="1">
    <location>
        <begin position="404"/>
        <end position="421"/>
    </location>
</feature>
<sequence>MHSFIATTGRTVLQTSDLNVPERTQGQFVLSLFAVAVIIIALLAAYRRTRFAGLDGDAAEHKSALLGAMREQTPETLHIPRSADVDDYRENLVDAFDRVEKRARENAAVAHNPERVPVREAARKVARSLYESSEQTLPTVPQATIRVGVLAIAVAVLGALAVSTEWIVDQLTRDAGGGGGPGLGALVGHAVSLTESAVDGVISVLAVFPGAVELAGILFAIGVLAFTILYENYLLMAVLLGLLAGGIAVLDREVPDEIDTTLYRHDRSSLMLVSVGAVVAVWLAGVIPTATGALIGDVDLIVVTIPFPTLGAGLGGLLSLGTVALLLRMAFRSLRVRMRHAATIDWDEGPDLLVAGYLVTTYVGLGLALVAAPLVPAYLAAIFVQGAAVEILAALFMADALVQVGLLAVVLAVCGGIAYVARDQWDDVHAAVSEALSRQAVRLALFRRGTTIGAGLFAFALLYALLRSAVLALAGALLFGAVVHAGYVIVDRAAHRLSLVGDADPRGRGALIQCYALPDADEDYHLVAKVGSEYRVSRRDVDATVDDVLRVADAAQHGDDPPIVIGRKRAEDLLELGQVDADVVDELRERVRKKLRYQTQPGDRQVSKDELEEMMSEFPESIWRPQIEHWEQLGILIDHGDRLERTGDPWSADGLSLSGQNRAGP</sequence>
<name>A0A1G8SXV9_9EURY</name>
<feature type="transmembrane region" description="Helical" evidence="1">
    <location>
        <begin position="470"/>
        <end position="490"/>
    </location>
</feature>
<accession>A0A1G8SXV9</accession>
<reference evidence="2 3" key="1">
    <citation type="submission" date="2016-10" db="EMBL/GenBank/DDBJ databases">
        <authorList>
            <person name="de Groot N.N."/>
        </authorList>
    </citation>
    <scope>NUCLEOTIDE SEQUENCE [LARGE SCALE GENOMIC DNA]</scope>
    <source>
        <strain evidence="2 3">IBRC-M10015</strain>
    </source>
</reference>
<dbReference type="STRING" id="890420.SAMN05216226_102173"/>
<keyword evidence="1" id="KW-0472">Membrane</keyword>
<feature type="transmembrane region" description="Helical" evidence="1">
    <location>
        <begin position="201"/>
        <end position="227"/>
    </location>
</feature>
<keyword evidence="1" id="KW-1133">Transmembrane helix</keyword>
<feature type="transmembrane region" description="Helical" evidence="1">
    <location>
        <begin position="28"/>
        <end position="46"/>
    </location>
</feature>
<feature type="transmembrane region" description="Helical" evidence="1">
    <location>
        <begin position="233"/>
        <end position="250"/>
    </location>
</feature>